<evidence type="ECO:0000313" key="2">
    <source>
        <dbReference type="Proteomes" id="UP000636479"/>
    </source>
</evidence>
<name>A0A8H6TEV8_9AGAR</name>
<proteinExistence type="predicted"/>
<reference evidence="1" key="1">
    <citation type="submission" date="2020-05" db="EMBL/GenBank/DDBJ databases">
        <title>Mycena genomes resolve the evolution of fungal bioluminescence.</title>
        <authorList>
            <person name="Tsai I.J."/>
        </authorList>
    </citation>
    <scope>NUCLEOTIDE SEQUENCE</scope>
    <source>
        <strain evidence="1">171206Taipei</strain>
    </source>
</reference>
<protein>
    <submittedName>
        <fullName evidence="1">Uncharacterized protein</fullName>
    </submittedName>
</protein>
<dbReference type="GeneID" id="59340715"/>
<gene>
    <name evidence="1" type="ORF">MIND_00126700</name>
</gene>
<dbReference type="Proteomes" id="UP000636479">
    <property type="component" value="Unassembled WGS sequence"/>
</dbReference>
<keyword evidence="2" id="KW-1185">Reference proteome</keyword>
<dbReference type="AlphaFoldDB" id="A0A8H6TEV8"/>
<organism evidence="1 2">
    <name type="scientific">Mycena indigotica</name>
    <dbReference type="NCBI Taxonomy" id="2126181"/>
    <lineage>
        <taxon>Eukaryota</taxon>
        <taxon>Fungi</taxon>
        <taxon>Dikarya</taxon>
        <taxon>Basidiomycota</taxon>
        <taxon>Agaricomycotina</taxon>
        <taxon>Agaricomycetes</taxon>
        <taxon>Agaricomycetidae</taxon>
        <taxon>Agaricales</taxon>
        <taxon>Marasmiineae</taxon>
        <taxon>Mycenaceae</taxon>
        <taxon>Mycena</taxon>
    </lineage>
</organism>
<accession>A0A8H6TEV8</accession>
<dbReference type="EMBL" id="JACAZF010000001">
    <property type="protein sequence ID" value="KAF7316086.1"/>
    <property type="molecule type" value="Genomic_DNA"/>
</dbReference>
<sequence>MPVTLARQFFVSSSPPPCRFGNSKPTSPPTHCLGHSPLLSRNLHSSTLSSPAPHCQRTLCGDNLIQASSPPVLQLGATPVDRAMPQPEVMLSVESRLLRTSIAYSQPDNIDNFLQAGL</sequence>
<evidence type="ECO:0000313" key="1">
    <source>
        <dbReference type="EMBL" id="KAF7316086.1"/>
    </source>
</evidence>
<dbReference type="RefSeq" id="XP_037226109.1">
    <property type="nucleotide sequence ID" value="XM_037358199.1"/>
</dbReference>
<comment type="caution">
    <text evidence="1">The sequence shown here is derived from an EMBL/GenBank/DDBJ whole genome shotgun (WGS) entry which is preliminary data.</text>
</comment>